<name>A0AAX2UHY8_9BACT</name>
<protein>
    <submittedName>
        <fullName evidence="1">Uncharacterized protein</fullName>
    </submittedName>
</protein>
<dbReference type="AlphaFoldDB" id="A0AAX2UHY8"/>
<gene>
    <name evidence="1" type="ORF">FDW42_06390</name>
</gene>
<organism evidence="1 2">
    <name type="scientific">Campylobacter helveticus</name>
    <dbReference type="NCBI Taxonomy" id="28898"/>
    <lineage>
        <taxon>Bacteria</taxon>
        <taxon>Pseudomonadati</taxon>
        <taxon>Campylobacterota</taxon>
        <taxon>Epsilonproteobacteria</taxon>
        <taxon>Campylobacterales</taxon>
        <taxon>Campylobacteraceae</taxon>
        <taxon>Campylobacter</taxon>
    </lineage>
</organism>
<reference evidence="1 2" key="1">
    <citation type="submission" date="2019-05" db="EMBL/GenBank/DDBJ databases">
        <title>Draft genomes of eight strains of Campylobacter helveticus isolated from cats and a dog in New Zealand.</title>
        <authorList>
            <person name="Bojanic K."/>
            <person name="Midwinter A.C."/>
            <person name="Biggs P.J."/>
            <person name="Acke E."/>
            <person name="Cornelius A.J."/>
            <person name="Marshall J.C."/>
        </authorList>
    </citation>
    <scope>NUCLEOTIDE SEQUENCE [LARGE SCALE GENOMIC DNA]</scope>
    <source>
        <strain evidence="1 2">ACP123b</strain>
    </source>
</reference>
<sequence length="63" mass="7758">MRRSKDYYLKYQTQIKHFCKGLENKEYFILKCLYLSKEFKAYRKQNAMDSFIPSLFSKKDLKC</sequence>
<evidence type="ECO:0000313" key="2">
    <source>
        <dbReference type="Proteomes" id="UP000306813"/>
    </source>
</evidence>
<proteinExistence type="predicted"/>
<evidence type="ECO:0000313" key="1">
    <source>
        <dbReference type="EMBL" id="TNB56896.1"/>
    </source>
</evidence>
<accession>A0AAX2UHY8</accession>
<dbReference type="RefSeq" id="WP_139026813.1">
    <property type="nucleotide sequence ID" value="NZ_VDBS01000048.1"/>
</dbReference>
<dbReference type="EMBL" id="VDBS01000048">
    <property type="protein sequence ID" value="TNB56896.1"/>
    <property type="molecule type" value="Genomic_DNA"/>
</dbReference>
<comment type="caution">
    <text evidence="1">The sequence shown here is derived from an EMBL/GenBank/DDBJ whole genome shotgun (WGS) entry which is preliminary data.</text>
</comment>
<dbReference type="Proteomes" id="UP000306813">
    <property type="component" value="Unassembled WGS sequence"/>
</dbReference>